<feature type="domain" description="RCK N-terminal" evidence="3">
    <location>
        <begin position="119"/>
        <end position="236"/>
    </location>
</feature>
<dbReference type="PANTHER" id="PTHR43833">
    <property type="entry name" value="POTASSIUM CHANNEL PROTEIN 2-RELATED-RELATED"/>
    <property type="match status" value="1"/>
</dbReference>
<keyword evidence="5" id="KW-1185">Reference proteome</keyword>
<protein>
    <submittedName>
        <fullName evidence="4">Potassium channel protein</fullName>
    </submittedName>
</protein>
<keyword evidence="2" id="KW-1133">Transmembrane helix</keyword>
<feature type="transmembrane region" description="Helical" evidence="2">
    <location>
        <begin position="19"/>
        <end position="40"/>
    </location>
</feature>
<name>A0A3G9GIB9_9NEIS</name>
<evidence type="ECO:0000256" key="2">
    <source>
        <dbReference type="SAM" id="Phobius"/>
    </source>
</evidence>
<gene>
    <name evidence="4" type="ORF">DLM_2247</name>
</gene>
<dbReference type="SUPFAM" id="SSF81324">
    <property type="entry name" value="Voltage-gated potassium channels"/>
    <property type="match status" value="1"/>
</dbReference>
<dbReference type="EMBL" id="AP018823">
    <property type="protein sequence ID" value="BBF85862.1"/>
    <property type="molecule type" value="Genomic_DNA"/>
</dbReference>
<proteinExistence type="predicted"/>
<dbReference type="GO" id="GO:0005886">
    <property type="term" value="C:plasma membrane"/>
    <property type="evidence" value="ECO:0007669"/>
    <property type="project" value="UniProtKB-SubCell"/>
</dbReference>
<dbReference type="AlphaFoldDB" id="A0A3G9GIB9"/>
<organism evidence="4 5">
    <name type="scientific">Aquitalea magnusonii</name>
    <dbReference type="NCBI Taxonomy" id="332411"/>
    <lineage>
        <taxon>Bacteria</taxon>
        <taxon>Pseudomonadati</taxon>
        <taxon>Pseudomonadota</taxon>
        <taxon>Betaproteobacteria</taxon>
        <taxon>Neisseriales</taxon>
        <taxon>Chromobacteriaceae</taxon>
        <taxon>Aquitalea</taxon>
    </lineage>
</organism>
<dbReference type="GO" id="GO:0006813">
    <property type="term" value="P:potassium ion transport"/>
    <property type="evidence" value="ECO:0007669"/>
    <property type="project" value="InterPro"/>
</dbReference>
<dbReference type="STRING" id="332411.VI06_01845"/>
<dbReference type="Pfam" id="PF07885">
    <property type="entry name" value="Ion_trans_2"/>
    <property type="match status" value="1"/>
</dbReference>
<evidence type="ECO:0000313" key="5">
    <source>
        <dbReference type="Proteomes" id="UP000198290"/>
    </source>
</evidence>
<dbReference type="Gene3D" id="3.40.50.720">
    <property type="entry name" value="NAD(P)-binding Rossmann-like Domain"/>
    <property type="match status" value="1"/>
</dbReference>
<reference evidence="5" key="3">
    <citation type="journal article" date="2017" name="Plant Physiol. Biochem.">
        <title>Differential oxidative and antioxidative response of duckweed Lemna minor toward plant growth promoting/inhibiting bacteria.</title>
        <authorList>
            <person name="Ishizawa H."/>
            <person name="Kuroda M."/>
            <person name="Morikawa M."/>
            <person name="Ike M."/>
        </authorList>
    </citation>
    <scope>NUCLEOTIDE SEQUENCE [LARGE SCALE GENOMIC DNA]</scope>
    <source>
        <strain evidence="5">H3</strain>
    </source>
</reference>
<keyword evidence="2" id="KW-0812">Transmembrane</keyword>
<evidence type="ECO:0000259" key="3">
    <source>
        <dbReference type="PROSITE" id="PS51201"/>
    </source>
</evidence>
<dbReference type="Gene3D" id="1.10.287.70">
    <property type="match status" value="1"/>
</dbReference>
<dbReference type="PANTHER" id="PTHR43833:SF9">
    <property type="entry name" value="POTASSIUM CHANNEL PROTEIN YUGO-RELATED"/>
    <property type="match status" value="1"/>
</dbReference>
<keyword evidence="4" id="KW-0406">Ion transport</keyword>
<dbReference type="InterPro" id="IPR013099">
    <property type="entry name" value="K_chnl_dom"/>
</dbReference>
<dbReference type="GO" id="GO:0034220">
    <property type="term" value="P:monoatomic ion transmembrane transport"/>
    <property type="evidence" value="ECO:0007669"/>
    <property type="project" value="UniProtKB-KW"/>
</dbReference>
<evidence type="ECO:0000256" key="1">
    <source>
        <dbReference type="ARBA" id="ARBA00004651"/>
    </source>
</evidence>
<dbReference type="SUPFAM" id="SSF51735">
    <property type="entry name" value="NAD(P)-binding Rossmann-fold domains"/>
    <property type="match status" value="1"/>
</dbReference>
<evidence type="ECO:0000313" key="4">
    <source>
        <dbReference type="EMBL" id="BBF85862.1"/>
    </source>
</evidence>
<dbReference type="InterPro" id="IPR036291">
    <property type="entry name" value="NAD(P)-bd_dom_sf"/>
</dbReference>
<dbReference type="InterPro" id="IPR003148">
    <property type="entry name" value="RCK_N"/>
</dbReference>
<accession>A0A3G9GIB9</accession>
<reference evidence="4 5" key="2">
    <citation type="journal article" date="2017" name="Genome Announc.">
        <title>Draft genome sequence of Aquitalea magnusonii strain H3, a plant growth-promoting bacterium of duckweed Lemna minor.</title>
        <authorList>
            <person name="Ishizawa H."/>
            <person name="Kuroda M."/>
            <person name="Ike M."/>
        </authorList>
    </citation>
    <scope>NUCLEOTIDE SEQUENCE [LARGE SCALE GENOMIC DNA]</scope>
    <source>
        <strain evidence="4 5">H3</strain>
    </source>
</reference>
<comment type="subcellular location">
    <subcellularLocation>
        <location evidence="1">Cell membrane</location>
        <topology evidence="1">Multi-pass membrane protein</topology>
    </subcellularLocation>
</comment>
<keyword evidence="4" id="KW-0407">Ion channel</keyword>
<feature type="transmembrane region" description="Helical" evidence="2">
    <location>
        <begin position="73"/>
        <end position="98"/>
    </location>
</feature>
<dbReference type="Proteomes" id="UP000198290">
    <property type="component" value="Chromosome"/>
</dbReference>
<dbReference type="Pfam" id="PF02254">
    <property type="entry name" value="TrkA_N"/>
    <property type="match status" value="1"/>
</dbReference>
<dbReference type="KEGG" id="amah:DLM_2247"/>
<keyword evidence="2" id="KW-0472">Membrane</keyword>
<keyword evidence="4" id="KW-0813">Transport</keyword>
<dbReference type="InterPro" id="IPR050721">
    <property type="entry name" value="Trk_Ktr_HKT_K-transport"/>
</dbReference>
<sequence length="335" mass="37032">MPHLPAVPSLMRQSFPRKLVFLSSLVFAALLFGTTGYMLIEHWDFSDSLFMTVITLATIGYGETHNLSLEGRYFTIALIVFGTGVVGYGISSLTLMLFQGDLPLYLRRKKMEKLIAHMRGHTIICGLSHTGRYALEELLGTQHQVVVIEKDEANTMLLQELDIPFIIGDASEDENLTAAGITHARALISCLSADADNAFVVVTAKSLNSKVLAVAKAENESSRKKLLAVGADNVVIPSHLGGMNMANIVAHPETLHFFEHLHHRYPNQFHAQVHVLDERWEGQPLERFLREGFDGKAMVIALERSPGEVEFSPGPEVIMHSGESLLLISTQPHNN</sequence>
<reference evidence="5" key="1">
    <citation type="journal article" date="2017" name="Biotechnol. Biofuels">
        <title>Evaluation of environmental bacterial communities as a factor affecting the growth of duckweed Lemna minor.</title>
        <authorList>
            <person name="Ishizawa H."/>
            <person name="Kuroda M."/>
            <person name="Morikawa M."/>
            <person name="Ike M."/>
        </authorList>
    </citation>
    <scope>NUCLEOTIDE SEQUENCE [LARGE SCALE GENOMIC DNA]</scope>
    <source>
        <strain evidence="5">H3</strain>
    </source>
</reference>
<dbReference type="PROSITE" id="PS51201">
    <property type="entry name" value="RCK_N"/>
    <property type="match status" value="1"/>
</dbReference>